<keyword evidence="6 12" id="KW-0441">Lipid A biosynthesis</keyword>
<evidence type="ECO:0000256" key="3">
    <source>
        <dbReference type="ARBA" id="ARBA00022475"/>
    </source>
</evidence>
<organism evidence="13 14">
    <name type="scientific">Buttiauxella izardii</name>
    <dbReference type="NCBI Taxonomy" id="82991"/>
    <lineage>
        <taxon>Bacteria</taxon>
        <taxon>Pseudomonadati</taxon>
        <taxon>Pseudomonadota</taxon>
        <taxon>Gammaproteobacteria</taxon>
        <taxon>Enterobacterales</taxon>
        <taxon>Enterobacteriaceae</taxon>
        <taxon>Buttiauxella</taxon>
    </lineage>
</organism>
<keyword evidence="10 12" id="KW-0443">Lipid metabolism</keyword>
<comment type="function">
    <text evidence="12">Translocates 4-amino-4-deoxy-L-arabinose-phosphoundecaprenol (alpha-L-Ara4N-phosphoundecaprenol) from the cytoplasmic to the periplasmic side of the inner membrane.</text>
</comment>
<dbReference type="NCBIfam" id="NF002816">
    <property type="entry name" value="PRK02971.1-2"/>
    <property type="match status" value="1"/>
</dbReference>
<feature type="transmembrane region" description="Helical" evidence="12">
    <location>
        <begin position="40"/>
        <end position="68"/>
    </location>
</feature>
<comment type="caution">
    <text evidence="13">The sequence shown here is derived from an EMBL/GenBank/DDBJ whole genome shotgun (WGS) entry which is preliminary data.</text>
</comment>
<comment type="pathway">
    <text evidence="12">Bacterial outer membrane biogenesis; lipopolysaccharide biosynthesis.</text>
</comment>
<dbReference type="HAMAP" id="MF_00538">
    <property type="entry name" value="Flippase_ArnF"/>
    <property type="match status" value="1"/>
</dbReference>
<dbReference type="GO" id="GO:0005886">
    <property type="term" value="C:plasma membrane"/>
    <property type="evidence" value="ECO:0007669"/>
    <property type="project" value="UniProtKB-SubCell"/>
</dbReference>
<evidence type="ECO:0000313" key="14">
    <source>
        <dbReference type="Proteomes" id="UP000276295"/>
    </source>
</evidence>
<keyword evidence="3 12" id="KW-1003">Cell membrane</keyword>
<accession>A0A3A5K0S6</accession>
<dbReference type="GO" id="GO:0009245">
    <property type="term" value="P:lipid A biosynthetic process"/>
    <property type="evidence" value="ECO:0007669"/>
    <property type="project" value="UniProtKB-UniRule"/>
</dbReference>
<dbReference type="Proteomes" id="UP000276295">
    <property type="component" value="Unassembled WGS sequence"/>
</dbReference>
<dbReference type="UniPathway" id="UPA00030"/>
<keyword evidence="11 12" id="KW-0472">Membrane</keyword>
<dbReference type="InterPro" id="IPR000390">
    <property type="entry name" value="Small_drug/metabolite_transptr"/>
</dbReference>
<dbReference type="PANTHER" id="PTHR30561:SF9">
    <property type="entry name" value="4-AMINO-4-DEOXY-L-ARABINOSE-PHOSPHOUNDECAPRENOL FLIPPASE SUBUNIT ARNF-RELATED"/>
    <property type="match status" value="1"/>
</dbReference>
<dbReference type="AlphaFoldDB" id="A0A3A5K0S6"/>
<reference evidence="13 14" key="1">
    <citation type="submission" date="2018-09" db="EMBL/GenBank/DDBJ databases">
        <title>Draft genome sequence of Buttiauxella izardii CCUG 35510T.</title>
        <authorList>
            <person name="Salva-Serra F."/>
            <person name="Marathe N."/>
            <person name="Moore E."/>
            <person name="Stadler-Svensson L."/>
            <person name="Engstrom-Jakobsson H."/>
        </authorList>
    </citation>
    <scope>NUCLEOTIDE SEQUENCE [LARGE SCALE GENOMIC DNA]</scope>
    <source>
        <strain evidence="13 14">CCUG 35510</strain>
    </source>
</reference>
<comment type="caution">
    <text evidence="12">Lacks conserved residue(s) required for the propagation of feature annotation.</text>
</comment>
<protein>
    <recommendedName>
        <fullName evidence="12">Probable 4-amino-4-deoxy-L-arabinose-phosphoundecaprenol flippase subunit ArnF</fullName>
        <shortName evidence="12">L-Ara4N-phosphoundecaprenol flippase subunit ArnF</shortName>
    </recommendedName>
    <alternativeName>
        <fullName evidence="12">Undecaprenyl phosphate-aminoarabinose flippase subunit ArnF</fullName>
    </alternativeName>
</protein>
<evidence type="ECO:0000256" key="9">
    <source>
        <dbReference type="ARBA" id="ARBA00022989"/>
    </source>
</evidence>
<gene>
    <name evidence="12" type="primary">arnF</name>
    <name evidence="13" type="ORF">D6029_00605</name>
</gene>
<comment type="subunit">
    <text evidence="12">Heterodimer of ArnE and ArnF.</text>
</comment>
<keyword evidence="4 12" id="KW-0444">Lipid biosynthesis</keyword>
<evidence type="ECO:0000256" key="10">
    <source>
        <dbReference type="ARBA" id="ARBA00023098"/>
    </source>
</evidence>
<proteinExistence type="inferred from homology"/>
<feature type="transmembrane region" description="Helical" evidence="12">
    <location>
        <begin position="104"/>
        <end position="122"/>
    </location>
</feature>
<evidence type="ECO:0000256" key="6">
    <source>
        <dbReference type="ARBA" id="ARBA00022556"/>
    </source>
</evidence>
<sequence>MMGYFLALMSVLLVSGAQLIMKWAMVELPLVNRPYELITAVITLTPGAIALLAGLFAYVCSMGCWFLALRRMALSKAYPLLSLSYVLVWAAAIWLPWLHESFSMGKLVGVCVIFIGLLFVCIPGKKR</sequence>
<evidence type="ECO:0000256" key="11">
    <source>
        <dbReference type="ARBA" id="ARBA00023136"/>
    </source>
</evidence>
<evidence type="ECO:0000256" key="1">
    <source>
        <dbReference type="ARBA" id="ARBA00004651"/>
    </source>
</evidence>
<keyword evidence="7 12" id="KW-0812">Transmembrane</keyword>
<evidence type="ECO:0000256" key="4">
    <source>
        <dbReference type="ARBA" id="ARBA00022516"/>
    </source>
</evidence>
<evidence type="ECO:0000256" key="2">
    <source>
        <dbReference type="ARBA" id="ARBA00022448"/>
    </source>
</evidence>
<keyword evidence="8 12" id="KW-0448">Lipopolysaccharide biosynthesis</keyword>
<name>A0A3A5K0S6_9ENTR</name>
<evidence type="ECO:0000256" key="8">
    <source>
        <dbReference type="ARBA" id="ARBA00022985"/>
    </source>
</evidence>
<dbReference type="GO" id="GO:0009103">
    <property type="term" value="P:lipopolysaccharide biosynthetic process"/>
    <property type="evidence" value="ECO:0007669"/>
    <property type="project" value="UniProtKB-UniRule"/>
</dbReference>
<comment type="similarity">
    <text evidence="12">Belongs to the ArnF family.</text>
</comment>
<dbReference type="InterPro" id="IPR037185">
    <property type="entry name" value="EmrE-like"/>
</dbReference>
<evidence type="ECO:0000256" key="7">
    <source>
        <dbReference type="ARBA" id="ARBA00022692"/>
    </source>
</evidence>
<evidence type="ECO:0000313" key="13">
    <source>
        <dbReference type="EMBL" id="RJT28083.1"/>
    </source>
</evidence>
<evidence type="ECO:0000256" key="5">
    <source>
        <dbReference type="ARBA" id="ARBA00022519"/>
    </source>
</evidence>
<dbReference type="PANTHER" id="PTHR30561">
    <property type="entry name" value="SMR FAMILY PROTON-DEPENDENT DRUG EFFLUX TRANSPORTER SUGE"/>
    <property type="match status" value="1"/>
</dbReference>
<keyword evidence="2 12" id="KW-0813">Transport</keyword>
<dbReference type="InterPro" id="IPR022832">
    <property type="entry name" value="Flippase_ArnF"/>
</dbReference>
<dbReference type="Gene3D" id="1.10.3730.20">
    <property type="match status" value="1"/>
</dbReference>
<dbReference type="SUPFAM" id="SSF103481">
    <property type="entry name" value="Multidrug resistance efflux transporter EmrE"/>
    <property type="match status" value="1"/>
</dbReference>
<dbReference type="OrthoDB" id="5592809at2"/>
<comment type="subcellular location">
    <subcellularLocation>
        <location evidence="12">Cell inner membrane</location>
        <topology evidence="12">Multi-pass membrane protein</topology>
    </subcellularLocation>
    <subcellularLocation>
        <location evidence="1">Cell membrane</location>
        <topology evidence="1">Multi-pass membrane protein</topology>
    </subcellularLocation>
</comment>
<keyword evidence="9 12" id="KW-1133">Transmembrane helix</keyword>
<dbReference type="EMBL" id="QZWH01000001">
    <property type="protein sequence ID" value="RJT28083.1"/>
    <property type="molecule type" value="Genomic_DNA"/>
</dbReference>
<keyword evidence="5 12" id="KW-0997">Cell inner membrane</keyword>
<dbReference type="GO" id="GO:1901505">
    <property type="term" value="F:carbohydrate derivative transmembrane transporter activity"/>
    <property type="evidence" value="ECO:0007669"/>
    <property type="project" value="InterPro"/>
</dbReference>
<feature type="transmembrane region" description="Helical" evidence="12">
    <location>
        <begin position="80"/>
        <end position="98"/>
    </location>
</feature>
<keyword evidence="14" id="KW-1185">Reference proteome</keyword>
<evidence type="ECO:0000256" key="12">
    <source>
        <dbReference type="HAMAP-Rule" id="MF_00538"/>
    </source>
</evidence>